<keyword evidence="1" id="KW-1133">Transmembrane helix</keyword>
<feature type="transmembrane region" description="Helical" evidence="1">
    <location>
        <begin position="91"/>
        <end position="112"/>
    </location>
</feature>
<dbReference type="InterPro" id="IPR038750">
    <property type="entry name" value="YczE/YyaS-like"/>
</dbReference>
<proteinExistence type="predicted"/>
<feature type="transmembrane region" description="Helical" evidence="1">
    <location>
        <begin position="191"/>
        <end position="211"/>
    </location>
</feature>
<protein>
    <recommendedName>
        <fullName evidence="4">Sugar specific permease</fullName>
    </recommendedName>
</protein>
<feature type="transmembrane region" description="Helical" evidence="1">
    <location>
        <begin position="60"/>
        <end position="79"/>
    </location>
</feature>
<organism evidence="2 3">
    <name type="scientific">Liquorilactobacillus ghanensis DSM 18630</name>
    <dbReference type="NCBI Taxonomy" id="1423750"/>
    <lineage>
        <taxon>Bacteria</taxon>
        <taxon>Bacillati</taxon>
        <taxon>Bacillota</taxon>
        <taxon>Bacilli</taxon>
        <taxon>Lactobacillales</taxon>
        <taxon>Lactobacillaceae</taxon>
        <taxon>Liquorilactobacillus</taxon>
    </lineage>
</organism>
<keyword evidence="1" id="KW-0812">Transmembrane</keyword>
<dbReference type="RefSeq" id="WP_057870637.1">
    <property type="nucleotide sequence ID" value="NZ_AZGB01000002.1"/>
</dbReference>
<dbReference type="PATRIC" id="fig|1423750.3.peg.1858"/>
<evidence type="ECO:0000313" key="2">
    <source>
        <dbReference type="EMBL" id="KRM08128.1"/>
    </source>
</evidence>
<dbReference type="EMBL" id="AZGB01000002">
    <property type="protein sequence ID" value="KRM08128.1"/>
    <property type="molecule type" value="Genomic_DNA"/>
</dbReference>
<dbReference type="Proteomes" id="UP000051451">
    <property type="component" value="Unassembled WGS sequence"/>
</dbReference>
<feature type="transmembrane region" description="Helical" evidence="1">
    <location>
        <begin position="118"/>
        <end position="139"/>
    </location>
</feature>
<dbReference type="GeneID" id="98317891"/>
<dbReference type="STRING" id="1423750.FC89_GL001813"/>
<evidence type="ECO:0008006" key="4">
    <source>
        <dbReference type="Google" id="ProtNLM"/>
    </source>
</evidence>
<feature type="transmembrane region" description="Helical" evidence="1">
    <location>
        <begin position="168"/>
        <end position="185"/>
    </location>
</feature>
<keyword evidence="1" id="KW-0472">Membrane</keyword>
<name>A0A0R1VQU1_9LACO</name>
<dbReference type="Pfam" id="PF19700">
    <property type="entry name" value="DUF6198"/>
    <property type="match status" value="1"/>
</dbReference>
<dbReference type="OrthoDB" id="3237813at2"/>
<reference evidence="2 3" key="1">
    <citation type="journal article" date="2015" name="Genome Announc.">
        <title>Expanding the biotechnology potential of lactobacilli through comparative genomics of 213 strains and associated genera.</title>
        <authorList>
            <person name="Sun Z."/>
            <person name="Harris H.M."/>
            <person name="McCann A."/>
            <person name="Guo C."/>
            <person name="Argimon S."/>
            <person name="Zhang W."/>
            <person name="Yang X."/>
            <person name="Jeffery I.B."/>
            <person name="Cooney J.C."/>
            <person name="Kagawa T.F."/>
            <person name="Liu W."/>
            <person name="Song Y."/>
            <person name="Salvetti E."/>
            <person name="Wrobel A."/>
            <person name="Rasinkangas P."/>
            <person name="Parkhill J."/>
            <person name="Rea M.C."/>
            <person name="O'Sullivan O."/>
            <person name="Ritari J."/>
            <person name="Douillard F.P."/>
            <person name="Paul Ross R."/>
            <person name="Yang R."/>
            <person name="Briner A.E."/>
            <person name="Felis G.E."/>
            <person name="de Vos W.M."/>
            <person name="Barrangou R."/>
            <person name="Klaenhammer T.R."/>
            <person name="Caufield P.W."/>
            <person name="Cui Y."/>
            <person name="Zhang H."/>
            <person name="O'Toole P.W."/>
        </authorList>
    </citation>
    <scope>NUCLEOTIDE SEQUENCE [LARGE SCALE GENOMIC DNA]</scope>
    <source>
        <strain evidence="2 3">DSM 18630</strain>
    </source>
</reference>
<sequence>MTKQIAVFPAHNRSSLTLIYFIISICLNSLGNAITVSLNLGSALWTAAAVNLSHATSLPLSWLLFAEGFFAIALNILLLKAIDWRRILGNLIFMSCFSYLVGLAVKLLAFLPLVDLNIVAKVILDCFGIVLIATAISIYQRVNLMLHPCDDLMQIMRFKLCGGNSTKAQLLSFALPIAAICLTVLVTRRLYAINIGTIFSLAFQGYLVGLADQRIFPHLKHRNLHI</sequence>
<accession>A0A0R1VQU1</accession>
<keyword evidence="3" id="KW-1185">Reference proteome</keyword>
<evidence type="ECO:0000256" key="1">
    <source>
        <dbReference type="SAM" id="Phobius"/>
    </source>
</evidence>
<evidence type="ECO:0000313" key="3">
    <source>
        <dbReference type="Proteomes" id="UP000051451"/>
    </source>
</evidence>
<gene>
    <name evidence="2" type="ORF">FC89_GL001813</name>
</gene>
<comment type="caution">
    <text evidence="2">The sequence shown here is derived from an EMBL/GenBank/DDBJ whole genome shotgun (WGS) entry which is preliminary data.</text>
</comment>
<dbReference type="AlphaFoldDB" id="A0A0R1VQU1"/>
<feature type="transmembrane region" description="Helical" evidence="1">
    <location>
        <begin position="18"/>
        <end position="40"/>
    </location>
</feature>